<name>A0A1Y2SCK4_9GAMM</name>
<reference evidence="1 2" key="1">
    <citation type="submission" date="2017-01" db="EMBL/GenBank/DDBJ databases">
        <title>Deconstructing symbiosis and pathogenesis requirements using a combined genomic-metabolomic approach.</title>
        <authorList>
            <person name="Tobias N.J."/>
            <person name="Wolff H."/>
            <person name="Djahanschiri B."/>
            <person name="Ebersberger I."/>
            <person name="Bode H.B."/>
        </authorList>
    </citation>
    <scope>NUCLEOTIDE SEQUENCE [LARGE SCALE GENOMIC DNA]</scope>
    <source>
        <strain evidence="1 2">DSM 4764</strain>
    </source>
</reference>
<dbReference type="RefSeq" id="WP_086114096.1">
    <property type="nucleotide sequence ID" value="NZ_CAWNHF010000151.1"/>
</dbReference>
<evidence type="ECO:0000313" key="2">
    <source>
        <dbReference type="Proteomes" id="UP000194204"/>
    </source>
</evidence>
<proteinExistence type="predicted"/>
<dbReference type="Pfam" id="PF25855">
    <property type="entry name" value="IpaJ_protease"/>
    <property type="match status" value="1"/>
</dbReference>
<dbReference type="GO" id="GO:0006508">
    <property type="term" value="P:proteolysis"/>
    <property type="evidence" value="ECO:0007669"/>
    <property type="project" value="UniProtKB-KW"/>
</dbReference>
<evidence type="ECO:0000313" key="1">
    <source>
        <dbReference type="EMBL" id="OTA16336.1"/>
    </source>
</evidence>
<dbReference type="EMBL" id="MUBK01000045">
    <property type="protein sequence ID" value="OTA16336.1"/>
    <property type="molecule type" value="Genomic_DNA"/>
</dbReference>
<keyword evidence="1" id="KW-0378">Hydrolase</keyword>
<dbReference type="InterPro" id="IPR058988">
    <property type="entry name" value="IpaJ"/>
</dbReference>
<keyword evidence="2" id="KW-1185">Reference proteome</keyword>
<dbReference type="OrthoDB" id="9155130at2"/>
<accession>A0A1Y2SCK4</accession>
<dbReference type="Proteomes" id="UP000194204">
    <property type="component" value="Unassembled WGS sequence"/>
</dbReference>
<dbReference type="AlphaFoldDB" id="A0A1Y2SCK4"/>
<comment type="caution">
    <text evidence="1">The sequence shown here is derived from an EMBL/GenBank/DDBJ whole genome shotgun (WGS) entry which is preliminary data.</text>
</comment>
<keyword evidence="1" id="KW-0645">Protease</keyword>
<gene>
    <name evidence="1" type="ORF">Xbed_03501</name>
</gene>
<sequence>MNKRQATPTSCGACVLLCAALELGKDKMPRLDGMSMREYSGTHTEIQLDNSDKSELLLYEITSSASPGSPVQSSSIQAGYSLPHNLIVAARLLELTVTVYLKPGMVYSLLSCYHSDIVNKLAGSGVEIERAAPPLLLGNQRALEVLGVVQGGVFFHYVMRRPNGTYMDPGSGINYPNFDQMNASWKNYIASGFIIVLQG</sequence>
<dbReference type="GO" id="GO:0008233">
    <property type="term" value="F:peptidase activity"/>
    <property type="evidence" value="ECO:0007669"/>
    <property type="project" value="UniProtKB-KW"/>
</dbReference>
<protein>
    <submittedName>
        <fullName evidence="1">Type III secretion system effector IpaJ, cysteine protease</fullName>
    </submittedName>
</protein>
<organism evidence="1 2">
    <name type="scientific">Xenorhabdus beddingii</name>
    <dbReference type="NCBI Taxonomy" id="40578"/>
    <lineage>
        <taxon>Bacteria</taxon>
        <taxon>Pseudomonadati</taxon>
        <taxon>Pseudomonadota</taxon>
        <taxon>Gammaproteobacteria</taxon>
        <taxon>Enterobacterales</taxon>
        <taxon>Morganellaceae</taxon>
        <taxon>Xenorhabdus</taxon>
    </lineage>
</organism>